<dbReference type="InterPro" id="IPR019522">
    <property type="entry name" value="PIK3R5/6"/>
</dbReference>
<dbReference type="GO" id="GO:0007186">
    <property type="term" value="P:G protein-coupled receptor signaling pathway"/>
    <property type="evidence" value="ECO:0007669"/>
    <property type="project" value="TreeGrafter"/>
</dbReference>
<dbReference type="PANTHER" id="PTHR15593">
    <property type="entry name" value="PHOSPHATIDYLINOSITOL 3-KINASE REGULATORY SUBUNIT"/>
    <property type="match status" value="1"/>
</dbReference>
<sequence length="745" mass="85943">EFAALDSEIYRSLQAILRELDTSQPVVNKGMLRWTLHKKVQCDPQRSLALVRVTIKELERAERVDIKIHIIPLLHTLMYAVMQAVYIPDDLYKRLYESCKRMLTLPEPFCTVGLHYTRQLKTERHTPGLLYLRKLMAEHNLKNENYPLQERVFVFVDPAVFSESLCMMLKEDLEAEGRMGTQLGYMRHVIQRLLQATLGEDNCHGPTLTCALKELQQDVESYFNEILECVALGQNEQNDLTQRLQQLYTQLLLNTGKDPLYYGSLADVSFPNPDMSFHVWWEEEELWRELAKFVRSGSSESICISAEDFDMSEFSSYMDSDMPRHSVLSTDSGIERDMTPSSDSEMKSTWRLLRRGGMKVKPSVTDSVMYLQDALVSGSSFLKQQQRQRHITANIVVMGDDRVLGRLARAYFTLRKRESRRLFLTMKLNIKMFYVPVSTQQLSSPTTESVCLMDSNPCVLGSYLGKVDPWYECNIISLGHMIPKLAAMSDPSRTHEPNPFIADVISYYVRMGQQPVYFTIYYVKIVFCNPSKDPVEDVFLSHASIKFPEFTQRHTTGRDLTIRQKKQCAEQSGALVSLNYRKVSLSNRESERTIALRTARMQISAITSNKIQENSMNEINRNYVLKCLYDILSLRRELPHRRRVGCENQISLVCFIFSQEPKIRTCSLNLNTSEKTGFTLCLDKDSRRTFHDVQSVEIEPCKEPGYYIQKSMRSKFNTEEDSESGLSKFMNRGLPLSIHTFSGII</sequence>
<dbReference type="GO" id="GO:0046935">
    <property type="term" value="F:1-phosphatidylinositol-3-kinase regulator activity"/>
    <property type="evidence" value="ECO:0007669"/>
    <property type="project" value="InterPro"/>
</dbReference>
<gene>
    <name evidence="1" type="ORF">C0J50_4196</name>
</gene>
<organism evidence="1 2">
    <name type="scientific">Silurus asotus</name>
    <name type="common">Amur catfish</name>
    <name type="synonym">Parasilurus asotus</name>
    <dbReference type="NCBI Taxonomy" id="30991"/>
    <lineage>
        <taxon>Eukaryota</taxon>
        <taxon>Metazoa</taxon>
        <taxon>Chordata</taxon>
        <taxon>Craniata</taxon>
        <taxon>Vertebrata</taxon>
        <taxon>Euteleostomi</taxon>
        <taxon>Actinopterygii</taxon>
        <taxon>Neopterygii</taxon>
        <taxon>Teleostei</taxon>
        <taxon>Ostariophysi</taxon>
        <taxon>Siluriformes</taxon>
        <taxon>Siluridae</taxon>
        <taxon>Silurus</taxon>
    </lineage>
</organism>
<accession>A0AAD5ADW9</accession>
<dbReference type="GO" id="GO:0005944">
    <property type="term" value="C:phosphatidylinositol 3-kinase complex, class IB"/>
    <property type="evidence" value="ECO:0007669"/>
    <property type="project" value="InterPro"/>
</dbReference>
<dbReference type="Proteomes" id="UP001205998">
    <property type="component" value="Unassembled WGS sequence"/>
</dbReference>
<dbReference type="EMBL" id="MU562415">
    <property type="protein sequence ID" value="KAI5613792.1"/>
    <property type="molecule type" value="Genomic_DNA"/>
</dbReference>
<dbReference type="Pfam" id="PF10486">
    <property type="entry name" value="PI3K_1B_p101"/>
    <property type="match status" value="2"/>
</dbReference>
<name>A0AAD5ADW9_SILAS</name>
<dbReference type="PANTHER" id="PTHR15593:SF1">
    <property type="entry name" value="PHOSPHOINOSITIDE 3-KINASE REGULATORY SUBUNIT 6"/>
    <property type="match status" value="1"/>
</dbReference>
<comment type="caution">
    <text evidence="1">The sequence shown here is derived from an EMBL/GenBank/DDBJ whole genome shotgun (WGS) entry which is preliminary data.</text>
</comment>
<evidence type="ECO:0000313" key="2">
    <source>
        <dbReference type="Proteomes" id="UP001205998"/>
    </source>
</evidence>
<proteinExistence type="predicted"/>
<evidence type="ECO:0000313" key="1">
    <source>
        <dbReference type="EMBL" id="KAI5613792.1"/>
    </source>
</evidence>
<feature type="non-terminal residue" evidence="1">
    <location>
        <position position="745"/>
    </location>
</feature>
<dbReference type="AlphaFoldDB" id="A0AAD5ADW9"/>
<protein>
    <submittedName>
        <fullName evidence="1">Phosphoinositide 3-kinase regulatory subunit 6 isoform X1</fullName>
    </submittedName>
</protein>
<keyword evidence="2" id="KW-1185">Reference proteome</keyword>
<reference evidence="1" key="1">
    <citation type="submission" date="2018-07" db="EMBL/GenBank/DDBJ databases">
        <title>Comparative genomics of catfishes provides insights into carnivory and benthic adaptation.</title>
        <authorList>
            <person name="Zhang Y."/>
            <person name="Wang D."/>
            <person name="Peng Z."/>
            <person name="Zheng S."/>
            <person name="Shao F."/>
            <person name="Tao W."/>
        </authorList>
    </citation>
    <scope>NUCLEOTIDE SEQUENCE</scope>
    <source>
        <strain evidence="1">Chongqing</strain>
    </source>
</reference>
<feature type="non-terminal residue" evidence="1">
    <location>
        <position position="1"/>
    </location>
</feature>